<evidence type="ECO:0000256" key="1">
    <source>
        <dbReference type="ARBA" id="ARBA00009080"/>
    </source>
</evidence>
<dbReference type="EMBL" id="BAAASR010000021">
    <property type="protein sequence ID" value="GAA2504466.1"/>
    <property type="molecule type" value="Genomic_DNA"/>
</dbReference>
<dbReference type="InterPro" id="IPR051265">
    <property type="entry name" value="HIBADH-related_NP60_sf"/>
</dbReference>
<dbReference type="Gene3D" id="3.40.50.720">
    <property type="entry name" value="NAD(P)-binding Rossmann-like Domain"/>
    <property type="match status" value="1"/>
</dbReference>
<evidence type="ECO:0000256" key="2">
    <source>
        <dbReference type="ARBA" id="ARBA00023002"/>
    </source>
</evidence>
<keyword evidence="2" id="KW-0560">Oxidoreductase</keyword>
<dbReference type="Gene3D" id="1.10.1040.10">
    <property type="entry name" value="N-(1-d-carboxylethyl)-l-norvaline Dehydrogenase, domain 2"/>
    <property type="match status" value="1"/>
</dbReference>
<evidence type="ECO:0000313" key="5">
    <source>
        <dbReference type="EMBL" id="GAA2504466.1"/>
    </source>
</evidence>
<dbReference type="Proteomes" id="UP001499942">
    <property type="component" value="Unassembled WGS sequence"/>
</dbReference>
<feature type="domain" description="NADPH-dependent reductive aminase-like C-terminal" evidence="4">
    <location>
        <begin position="168"/>
        <end position="293"/>
    </location>
</feature>
<organism evidence="5 6">
    <name type="scientific">Streptomyces gobitricini</name>
    <dbReference type="NCBI Taxonomy" id="68211"/>
    <lineage>
        <taxon>Bacteria</taxon>
        <taxon>Bacillati</taxon>
        <taxon>Actinomycetota</taxon>
        <taxon>Actinomycetes</taxon>
        <taxon>Kitasatosporales</taxon>
        <taxon>Streptomycetaceae</taxon>
        <taxon>Streptomyces</taxon>
    </lineage>
</organism>
<name>A0ABN3MLY1_9ACTN</name>
<comment type="caution">
    <text evidence="5">The sequence shown here is derived from an EMBL/GenBank/DDBJ whole genome shotgun (WGS) entry which is preliminary data.</text>
</comment>
<dbReference type="InterPro" id="IPR048666">
    <property type="entry name" value="RedAm-like_C"/>
</dbReference>
<dbReference type="InterPro" id="IPR006115">
    <property type="entry name" value="6PGDH_NADP-bd"/>
</dbReference>
<evidence type="ECO:0000313" key="6">
    <source>
        <dbReference type="Proteomes" id="UP001499942"/>
    </source>
</evidence>
<feature type="domain" description="6-phosphogluconate dehydrogenase NADP-binding" evidence="3">
    <location>
        <begin position="13"/>
        <end position="161"/>
    </location>
</feature>
<protein>
    <submittedName>
        <fullName evidence="5">NAD(P)-binding domain-containing protein</fullName>
    </submittedName>
</protein>
<dbReference type="InterPro" id="IPR013328">
    <property type="entry name" value="6PGD_dom2"/>
</dbReference>
<reference evidence="5 6" key="1">
    <citation type="journal article" date="2019" name="Int. J. Syst. Evol. Microbiol.">
        <title>The Global Catalogue of Microorganisms (GCM) 10K type strain sequencing project: providing services to taxonomists for standard genome sequencing and annotation.</title>
        <authorList>
            <consortium name="The Broad Institute Genomics Platform"/>
            <consortium name="The Broad Institute Genome Sequencing Center for Infectious Disease"/>
            <person name="Wu L."/>
            <person name="Ma J."/>
        </authorList>
    </citation>
    <scope>NUCLEOTIDE SEQUENCE [LARGE SCALE GENOMIC DNA]</scope>
    <source>
        <strain evidence="5 6">JCM 5062</strain>
    </source>
</reference>
<dbReference type="PANTHER" id="PTHR43580:SF2">
    <property type="entry name" value="CYTOKINE-LIKE NUCLEAR FACTOR N-PAC"/>
    <property type="match status" value="1"/>
</dbReference>
<dbReference type="InterPro" id="IPR015815">
    <property type="entry name" value="HIBADH-related"/>
</dbReference>
<comment type="similarity">
    <text evidence="1">Belongs to the HIBADH-related family.</text>
</comment>
<dbReference type="SUPFAM" id="SSF51735">
    <property type="entry name" value="NAD(P)-binding Rossmann-fold domains"/>
    <property type="match status" value="1"/>
</dbReference>
<dbReference type="PIRSF" id="PIRSF000103">
    <property type="entry name" value="HIBADH"/>
    <property type="match status" value="1"/>
</dbReference>
<dbReference type="PANTHER" id="PTHR43580">
    <property type="entry name" value="OXIDOREDUCTASE GLYR1-RELATED"/>
    <property type="match status" value="1"/>
</dbReference>
<gene>
    <name evidence="5" type="ORF">GCM10010393_41350</name>
</gene>
<dbReference type="RefSeq" id="WP_344363381.1">
    <property type="nucleotide sequence ID" value="NZ_BAAASR010000021.1"/>
</dbReference>
<sequence length="295" mass="30426">MSTSSPPSSAAPVSVLGLGMMGTALATALLDAGHPVTVWNRTPAKAGPLVARGALPAGTPADAVAANPLVVLCLLGNTHVQEVFDTLGDAVAGRTVVNLTNGTPAQARELAAWASEHGAHYIDGGIMAVPQMIAGPHAYVVYSGDEQAFRTHRPTLAAFGGTKWTGTDPGLAAVHDLALLTGMYGMVIGVLQAFALVRTENIPATGFAEPLVAWIQAMLTGVPEWAGAVDSGEHLTDVSSIAVNQSAFPNFLTAYRDQGISGELFEPFQALLDRAMAEGHASDGLSRLADLLRAN</sequence>
<dbReference type="InterPro" id="IPR036291">
    <property type="entry name" value="NAD(P)-bd_dom_sf"/>
</dbReference>
<evidence type="ECO:0000259" key="4">
    <source>
        <dbReference type="Pfam" id="PF21761"/>
    </source>
</evidence>
<keyword evidence="6" id="KW-1185">Reference proteome</keyword>
<accession>A0ABN3MLY1</accession>
<dbReference type="Pfam" id="PF03446">
    <property type="entry name" value="NAD_binding_2"/>
    <property type="match status" value="1"/>
</dbReference>
<dbReference type="Pfam" id="PF21761">
    <property type="entry name" value="RedAm-like_C"/>
    <property type="match status" value="1"/>
</dbReference>
<proteinExistence type="inferred from homology"/>
<evidence type="ECO:0000259" key="3">
    <source>
        <dbReference type="Pfam" id="PF03446"/>
    </source>
</evidence>